<evidence type="ECO:0000313" key="9">
    <source>
        <dbReference type="EMBL" id="KAF2558256.1"/>
    </source>
</evidence>
<evidence type="ECO:0000256" key="3">
    <source>
        <dbReference type="ARBA" id="ARBA00022692"/>
    </source>
</evidence>
<dbReference type="SUPFAM" id="SSF103481">
    <property type="entry name" value="Multidrug resistance efflux transporter EmrE"/>
    <property type="match status" value="2"/>
</dbReference>
<feature type="non-terminal residue" evidence="9">
    <location>
        <position position="1"/>
    </location>
</feature>
<dbReference type="InterPro" id="IPR037185">
    <property type="entry name" value="EmrE-like"/>
</dbReference>
<feature type="transmembrane region" description="Helical" evidence="7">
    <location>
        <begin position="313"/>
        <end position="334"/>
    </location>
</feature>
<keyword evidence="5 7" id="KW-0472">Membrane</keyword>
<evidence type="ECO:0000256" key="4">
    <source>
        <dbReference type="ARBA" id="ARBA00022989"/>
    </source>
</evidence>
<evidence type="ECO:0000256" key="1">
    <source>
        <dbReference type="ARBA" id="ARBA00004141"/>
    </source>
</evidence>
<sequence>TFRETEAHLAPSTSALASGRRRLLQLLFRRLLFSGRQGLYSLTSPALGVVVPSWVRVWGLILDPVFYGFGLVPMVDRGGPWCLVSVIAVKAQIVKVSICSRQLSVVRRKRSSEEVVSVEARYFTSSGESKEMLRRRCDAAAVRLRRRCHVQLQLVVLMRSWYVRWKISVEDHLCCDRELVSGDTHFRFWRRRLHGGGRDNDRQLNALVKKALDVGVNHMVIGAYRMAISALILAPFAYILERKTRPELTFRLLVDHFISGLLGASLMQFFFLLGLSYTSATVSCALVSMLPAITFTLALIFRTENVRNLKTKAGMLKILGTLICISGALFLTFYKGPQISNPHSHKEAVHDHNDNDQDKTKNWLLGCLYLTIGTTLLSLWMLFQGNLSIKYPCKYSSTCLMSVFAAFQCALLSLYKGRDAHDWVIGDKFVLIVILYAGVVGQAMSTVATTWGIKKLGAVFASTFTPITLISATLFDFLILHTPLYLGSVIGSAVAVMGLYVFLWGKNNETEASTTLPPRVDNQDQNVNNDNDSKSPV</sequence>
<feature type="domain" description="EamA" evidence="8">
    <location>
        <begin position="365"/>
        <end position="503"/>
    </location>
</feature>
<feature type="transmembrane region" description="Helical" evidence="7">
    <location>
        <begin position="458"/>
        <end position="479"/>
    </location>
</feature>
<evidence type="ECO:0000256" key="7">
    <source>
        <dbReference type="SAM" id="Phobius"/>
    </source>
</evidence>
<feature type="transmembrane region" description="Helical" evidence="7">
    <location>
        <begin position="395"/>
        <end position="417"/>
    </location>
</feature>
<dbReference type="PANTHER" id="PTHR31218">
    <property type="entry name" value="WAT1-RELATED PROTEIN"/>
    <property type="match status" value="1"/>
</dbReference>
<dbReference type="EMBL" id="QGKW02001940">
    <property type="protein sequence ID" value="KAF2558256.1"/>
    <property type="molecule type" value="Genomic_DNA"/>
</dbReference>
<evidence type="ECO:0000259" key="8">
    <source>
        <dbReference type="Pfam" id="PF00892"/>
    </source>
</evidence>
<feature type="transmembrane region" description="Helical" evidence="7">
    <location>
        <begin position="219"/>
        <end position="240"/>
    </location>
</feature>
<dbReference type="InterPro" id="IPR000620">
    <property type="entry name" value="EamA_dom"/>
</dbReference>
<dbReference type="GO" id="GO:0022857">
    <property type="term" value="F:transmembrane transporter activity"/>
    <property type="evidence" value="ECO:0007669"/>
    <property type="project" value="InterPro"/>
</dbReference>
<comment type="subcellular location">
    <subcellularLocation>
        <location evidence="1">Membrane</location>
        <topology evidence="1">Multi-pass membrane protein</topology>
    </subcellularLocation>
</comment>
<evidence type="ECO:0000256" key="2">
    <source>
        <dbReference type="ARBA" id="ARBA00007635"/>
    </source>
</evidence>
<comment type="similarity">
    <text evidence="2">Belongs to the drug/metabolite transporter (DMT) superfamily. Plant drug/metabolite exporter (P-DME) (TC 2.A.7.4) family.</text>
</comment>
<dbReference type="GO" id="GO:0016020">
    <property type="term" value="C:membrane"/>
    <property type="evidence" value="ECO:0007669"/>
    <property type="project" value="UniProtKB-SubCell"/>
</dbReference>
<proteinExistence type="inferred from homology"/>
<reference evidence="9" key="1">
    <citation type="submission" date="2019-12" db="EMBL/GenBank/DDBJ databases">
        <title>Genome sequencing and annotation of Brassica cretica.</title>
        <authorList>
            <person name="Studholme D.J."/>
            <person name="Sarris P.F."/>
        </authorList>
    </citation>
    <scope>NUCLEOTIDE SEQUENCE</scope>
    <source>
        <strain evidence="9">PFS-001/15</strain>
        <tissue evidence="9">Leaf</tissue>
    </source>
</reference>
<feature type="transmembrane region" description="Helical" evidence="7">
    <location>
        <begin position="280"/>
        <end position="301"/>
    </location>
</feature>
<comment type="caution">
    <text evidence="9">The sequence shown here is derived from an EMBL/GenBank/DDBJ whole genome shotgun (WGS) entry which is preliminary data.</text>
</comment>
<organism evidence="9 10">
    <name type="scientific">Brassica cretica</name>
    <name type="common">Mustard</name>
    <dbReference type="NCBI Taxonomy" id="69181"/>
    <lineage>
        <taxon>Eukaryota</taxon>
        <taxon>Viridiplantae</taxon>
        <taxon>Streptophyta</taxon>
        <taxon>Embryophyta</taxon>
        <taxon>Tracheophyta</taxon>
        <taxon>Spermatophyta</taxon>
        <taxon>Magnoliopsida</taxon>
        <taxon>eudicotyledons</taxon>
        <taxon>Gunneridae</taxon>
        <taxon>Pentapetalae</taxon>
        <taxon>rosids</taxon>
        <taxon>malvids</taxon>
        <taxon>Brassicales</taxon>
        <taxon>Brassicaceae</taxon>
        <taxon>Brassiceae</taxon>
        <taxon>Brassica</taxon>
    </lineage>
</organism>
<keyword evidence="3 7" id="KW-0812">Transmembrane</keyword>
<dbReference type="AlphaFoldDB" id="A0A8S9HPC1"/>
<dbReference type="Pfam" id="PF00892">
    <property type="entry name" value="EamA"/>
    <property type="match status" value="2"/>
</dbReference>
<dbReference type="Proteomes" id="UP000712281">
    <property type="component" value="Unassembled WGS sequence"/>
</dbReference>
<evidence type="ECO:0000256" key="6">
    <source>
        <dbReference type="SAM" id="MobiDB-lite"/>
    </source>
</evidence>
<feature type="transmembrane region" description="Helical" evidence="7">
    <location>
        <begin position="429"/>
        <end position="451"/>
    </location>
</feature>
<gene>
    <name evidence="9" type="ORF">F2Q68_00012720</name>
</gene>
<accession>A0A8S9HPC1</accession>
<name>A0A8S9HPC1_BRACR</name>
<evidence type="ECO:0000256" key="5">
    <source>
        <dbReference type="ARBA" id="ARBA00023136"/>
    </source>
</evidence>
<feature type="transmembrane region" description="Helical" evidence="7">
    <location>
        <begin position="252"/>
        <end position="274"/>
    </location>
</feature>
<evidence type="ECO:0000313" key="10">
    <source>
        <dbReference type="Proteomes" id="UP000712281"/>
    </source>
</evidence>
<feature type="transmembrane region" description="Helical" evidence="7">
    <location>
        <begin position="363"/>
        <end position="383"/>
    </location>
</feature>
<keyword evidence="4 7" id="KW-1133">Transmembrane helix</keyword>
<dbReference type="InterPro" id="IPR030184">
    <property type="entry name" value="WAT1-related"/>
</dbReference>
<feature type="transmembrane region" description="Helical" evidence="7">
    <location>
        <begin position="485"/>
        <end position="503"/>
    </location>
</feature>
<protein>
    <recommendedName>
        <fullName evidence="8">EamA domain-containing protein</fullName>
    </recommendedName>
</protein>
<feature type="region of interest" description="Disordered" evidence="6">
    <location>
        <begin position="514"/>
        <end position="537"/>
    </location>
</feature>
<feature type="domain" description="EamA" evidence="8">
    <location>
        <begin position="207"/>
        <end position="323"/>
    </location>
</feature>